<name>G3PV22_GASAC</name>
<dbReference type="AlphaFoldDB" id="G3PV22"/>
<dbReference type="OMA" id="ACFDHEA"/>
<keyword evidence="1" id="KW-0812">Transmembrane</keyword>
<dbReference type="FunCoup" id="G3PV22">
    <property type="interactions" value="2"/>
</dbReference>
<keyword evidence="1" id="KW-1133">Transmembrane helix</keyword>
<proteinExistence type="predicted"/>
<feature type="transmembrane region" description="Helical" evidence="1">
    <location>
        <begin position="20"/>
        <end position="42"/>
    </location>
</feature>
<dbReference type="InParanoid" id="G3PV22"/>
<reference evidence="2" key="1">
    <citation type="submission" date="2006-01" db="EMBL/GenBank/DDBJ databases">
        <authorList>
            <person name="Lindblad-Toh K."/>
            <person name="Mauceli E."/>
            <person name="Grabherr M."/>
            <person name="Chang J.L."/>
            <person name="Lander E.S."/>
        </authorList>
    </citation>
    <scope>NUCLEOTIDE SEQUENCE [LARGE SCALE GENOMIC DNA]</scope>
</reference>
<feature type="transmembrane region" description="Helical" evidence="1">
    <location>
        <begin position="49"/>
        <end position="66"/>
    </location>
</feature>
<keyword evidence="1" id="KW-0472">Membrane</keyword>
<evidence type="ECO:0000256" key="1">
    <source>
        <dbReference type="SAM" id="Phobius"/>
    </source>
</evidence>
<reference evidence="2" key="2">
    <citation type="submission" date="2024-04" db="UniProtKB">
        <authorList>
            <consortium name="Ensembl"/>
        </authorList>
    </citation>
    <scope>IDENTIFICATION</scope>
</reference>
<feature type="transmembrane region" description="Helical" evidence="1">
    <location>
        <begin position="78"/>
        <end position="102"/>
    </location>
</feature>
<dbReference type="Bgee" id="ENSGACG00000016267">
    <property type="expression patterns" value="Expressed in spleen and 12 other cell types or tissues"/>
</dbReference>
<accession>G3PV22</accession>
<evidence type="ECO:0000313" key="2">
    <source>
        <dbReference type="Ensembl" id="ENSGACP00000021459.1"/>
    </source>
</evidence>
<sequence>MSSTAEPRSRFLPACFDHEAAAVVTILLGLFQVLLALPLAYSEEALPKFFILPLFLGILIVTGGSFTFANERNSSRLLLRGCACSNLVGLLGTLMAFCFYCYSLNNFSDTRISVKSFTGQATTIVPRNGWRPTSGV</sequence>
<dbReference type="Ensembl" id="ENSGACT00000021500.1">
    <property type="protein sequence ID" value="ENSGACP00000021459.1"/>
    <property type="gene ID" value="ENSGACG00000016267.1"/>
</dbReference>
<organism evidence="2">
    <name type="scientific">Gasterosteus aculeatus</name>
    <name type="common">Three-spined stickleback</name>
    <dbReference type="NCBI Taxonomy" id="69293"/>
    <lineage>
        <taxon>Eukaryota</taxon>
        <taxon>Metazoa</taxon>
        <taxon>Chordata</taxon>
        <taxon>Craniata</taxon>
        <taxon>Vertebrata</taxon>
        <taxon>Euteleostomi</taxon>
        <taxon>Actinopterygii</taxon>
        <taxon>Neopterygii</taxon>
        <taxon>Teleostei</taxon>
        <taxon>Neoteleostei</taxon>
        <taxon>Acanthomorphata</taxon>
        <taxon>Eupercaria</taxon>
        <taxon>Perciformes</taxon>
        <taxon>Cottioidei</taxon>
        <taxon>Gasterosteales</taxon>
        <taxon>Gasterosteidae</taxon>
        <taxon>Gasterosteus</taxon>
    </lineage>
</organism>
<protein>
    <submittedName>
        <fullName evidence="2">Uncharacterized protein</fullName>
    </submittedName>
</protein>